<dbReference type="Proteomes" id="UP000253961">
    <property type="component" value="Unassembled WGS sequence"/>
</dbReference>
<evidence type="ECO:0000259" key="6">
    <source>
        <dbReference type="Pfam" id="PF07980"/>
    </source>
</evidence>
<dbReference type="AlphaFoldDB" id="A0A369PYP0"/>
<dbReference type="InterPro" id="IPR033985">
    <property type="entry name" value="SusD-like_N"/>
</dbReference>
<dbReference type="PROSITE" id="PS51257">
    <property type="entry name" value="PROKAR_LIPOPROTEIN"/>
    <property type="match status" value="1"/>
</dbReference>
<keyword evidence="3" id="KW-0732">Signal</keyword>
<evidence type="ECO:0000256" key="5">
    <source>
        <dbReference type="ARBA" id="ARBA00023237"/>
    </source>
</evidence>
<keyword evidence="9" id="KW-1185">Reference proteome</keyword>
<evidence type="ECO:0000256" key="3">
    <source>
        <dbReference type="ARBA" id="ARBA00022729"/>
    </source>
</evidence>
<reference evidence="8 9" key="1">
    <citation type="submission" date="2018-07" db="EMBL/GenBank/DDBJ databases">
        <title>Pedobacter sp. nov., isolated from soil.</title>
        <authorList>
            <person name="Zhou L.Y."/>
            <person name="Du Z.J."/>
        </authorList>
    </citation>
    <scope>NUCLEOTIDE SEQUENCE [LARGE SCALE GENOMIC DNA]</scope>
    <source>
        <strain evidence="8 9">JDX94</strain>
    </source>
</reference>
<sequence>MKTLNKYVCLLIIICLVTACKKDFLDKKPQDLIPDDVAYGSESGLAALTVTLYNDINTEDFNYQIGSEGGFPSTVTDEALRSYPWGAPNDPVVGNWFGDWDYGRIRRVNDFLEKIDNAKVTDDIKKRYKAEAHFIRAFHYFNLVKRYGGVPLITTVQQFTGDNISQLQVQRNKEQEIYDFIDKELALAIADLPEISVEQGRINKYGALALESRAMLYAASSAKYATLQLNGLVGIPASLANTYWQKSLDAAKTIIDQGMYHLYDSNPNKAANFQQLFLTPGNAEAIFTKYFKAPAVSHAFDFYNAPQSFKVDYGCVTNPTLEMVEEFEYRDGSPGKLKVYDNVGNPIVYNRPQDLFANKDPRMFATILTPFDSWQGGIVEIRKGVIDGGYKTTEDLWQGYPTNDNSFKIVGKDGPIAGSNDPTKTGFYIKKFMDPNNRLDWGLSQTPWMVFRYGEVLLNYAEAAIELGQIGEALNAINQIRDRAGIATLGSVTRDIVRHERKVELAFENHRIWDIRRWRIASTILNNTQFHALYPWIIWQNGVDPSQMKYSFTIVVAPKNSRTFPERLYYEPVPQGNPTYVQNPLY</sequence>
<evidence type="ECO:0000256" key="2">
    <source>
        <dbReference type="ARBA" id="ARBA00006275"/>
    </source>
</evidence>
<organism evidence="8 9">
    <name type="scientific">Pedobacter chinensis</name>
    <dbReference type="NCBI Taxonomy" id="2282421"/>
    <lineage>
        <taxon>Bacteria</taxon>
        <taxon>Pseudomonadati</taxon>
        <taxon>Bacteroidota</taxon>
        <taxon>Sphingobacteriia</taxon>
        <taxon>Sphingobacteriales</taxon>
        <taxon>Sphingobacteriaceae</taxon>
        <taxon>Pedobacter</taxon>
    </lineage>
</organism>
<keyword evidence="5" id="KW-0998">Cell outer membrane</keyword>
<dbReference type="Pfam" id="PF14322">
    <property type="entry name" value="SusD-like_3"/>
    <property type="match status" value="1"/>
</dbReference>
<feature type="domain" description="RagB/SusD" evidence="6">
    <location>
        <begin position="284"/>
        <end position="586"/>
    </location>
</feature>
<dbReference type="OrthoDB" id="5694214at2"/>
<name>A0A369PYP0_9SPHI</name>
<dbReference type="InterPro" id="IPR011990">
    <property type="entry name" value="TPR-like_helical_dom_sf"/>
</dbReference>
<comment type="subcellular location">
    <subcellularLocation>
        <location evidence="1">Cell outer membrane</location>
    </subcellularLocation>
</comment>
<dbReference type="GO" id="GO:0009279">
    <property type="term" value="C:cell outer membrane"/>
    <property type="evidence" value="ECO:0007669"/>
    <property type="project" value="UniProtKB-SubCell"/>
</dbReference>
<dbReference type="EMBL" id="QPKV01000003">
    <property type="protein sequence ID" value="RDC57594.1"/>
    <property type="molecule type" value="Genomic_DNA"/>
</dbReference>
<accession>A0A369PYP0</accession>
<feature type="domain" description="SusD-like N-terminal" evidence="7">
    <location>
        <begin position="23"/>
        <end position="216"/>
    </location>
</feature>
<comment type="caution">
    <text evidence="8">The sequence shown here is derived from an EMBL/GenBank/DDBJ whole genome shotgun (WGS) entry which is preliminary data.</text>
</comment>
<comment type="similarity">
    <text evidence="2">Belongs to the SusD family.</text>
</comment>
<evidence type="ECO:0000313" key="9">
    <source>
        <dbReference type="Proteomes" id="UP000253961"/>
    </source>
</evidence>
<proteinExistence type="inferred from homology"/>
<protein>
    <submittedName>
        <fullName evidence="8">RagB/SusD family nutrient uptake outer membrane protein</fullName>
    </submittedName>
</protein>
<dbReference type="RefSeq" id="WP_115402747.1">
    <property type="nucleotide sequence ID" value="NZ_QPKV01000003.1"/>
</dbReference>
<gene>
    <name evidence="8" type="ORF">DU508_09380</name>
</gene>
<dbReference type="Pfam" id="PF07980">
    <property type="entry name" value="SusD_RagB"/>
    <property type="match status" value="1"/>
</dbReference>
<evidence type="ECO:0000256" key="4">
    <source>
        <dbReference type="ARBA" id="ARBA00023136"/>
    </source>
</evidence>
<keyword evidence="4" id="KW-0472">Membrane</keyword>
<evidence type="ECO:0000259" key="7">
    <source>
        <dbReference type="Pfam" id="PF14322"/>
    </source>
</evidence>
<dbReference type="SUPFAM" id="SSF48452">
    <property type="entry name" value="TPR-like"/>
    <property type="match status" value="1"/>
</dbReference>
<dbReference type="InterPro" id="IPR012944">
    <property type="entry name" value="SusD_RagB_dom"/>
</dbReference>
<dbReference type="Gene3D" id="1.25.40.390">
    <property type="match status" value="1"/>
</dbReference>
<evidence type="ECO:0000313" key="8">
    <source>
        <dbReference type="EMBL" id="RDC57594.1"/>
    </source>
</evidence>
<dbReference type="CDD" id="cd08977">
    <property type="entry name" value="SusD"/>
    <property type="match status" value="1"/>
</dbReference>
<evidence type="ECO:0000256" key="1">
    <source>
        <dbReference type="ARBA" id="ARBA00004442"/>
    </source>
</evidence>